<keyword evidence="2" id="KW-1185">Reference proteome</keyword>
<sequence>MAETAQPGSEQQVKLVTKDKPTYAGVDPYLTYFDRNTNDNTIPVTHAEN</sequence>
<protein>
    <submittedName>
        <fullName evidence="1">Uncharacterized protein</fullName>
    </submittedName>
</protein>
<dbReference type="Proteomes" id="UP000217289">
    <property type="component" value="Chromosome"/>
</dbReference>
<evidence type="ECO:0000313" key="1">
    <source>
        <dbReference type="EMBL" id="ATB27693.1"/>
    </source>
</evidence>
<evidence type="ECO:0000313" key="2">
    <source>
        <dbReference type="Proteomes" id="UP000217289"/>
    </source>
</evidence>
<name>A0A250I8Z9_9BACT</name>
<dbReference type="KEGG" id="mbd:MEBOL_001137"/>
<dbReference type="AlphaFoldDB" id="A0A250I8Z9"/>
<dbReference type="RefSeq" id="WP_245919494.1">
    <property type="nucleotide sequence ID" value="NZ_CP022163.1"/>
</dbReference>
<dbReference type="EMBL" id="CP022163">
    <property type="protein sequence ID" value="ATB27693.1"/>
    <property type="molecule type" value="Genomic_DNA"/>
</dbReference>
<reference evidence="1 2" key="1">
    <citation type="submission" date="2017-06" db="EMBL/GenBank/DDBJ databases">
        <authorList>
            <person name="Kim H.J."/>
            <person name="Triplett B.A."/>
        </authorList>
    </citation>
    <scope>NUCLEOTIDE SEQUENCE [LARGE SCALE GENOMIC DNA]</scope>
    <source>
        <strain evidence="1 2">DSM 14713</strain>
    </source>
</reference>
<gene>
    <name evidence="1" type="ORF">MEBOL_001137</name>
</gene>
<proteinExistence type="predicted"/>
<organism evidence="1 2">
    <name type="scientific">Melittangium boletus DSM 14713</name>
    <dbReference type="NCBI Taxonomy" id="1294270"/>
    <lineage>
        <taxon>Bacteria</taxon>
        <taxon>Pseudomonadati</taxon>
        <taxon>Myxococcota</taxon>
        <taxon>Myxococcia</taxon>
        <taxon>Myxococcales</taxon>
        <taxon>Cystobacterineae</taxon>
        <taxon>Archangiaceae</taxon>
        <taxon>Melittangium</taxon>
    </lineage>
</organism>
<accession>A0A250I8Z9</accession>